<accession>A0A9D2T230</accession>
<dbReference type="InterPro" id="IPR003724">
    <property type="entry name" value="CblAdoTrfase_CobA"/>
</dbReference>
<gene>
    <name evidence="1" type="ORF">H9756_08075</name>
</gene>
<dbReference type="SUPFAM" id="SSF52540">
    <property type="entry name" value="P-loop containing nucleoside triphosphate hydrolases"/>
    <property type="match status" value="1"/>
</dbReference>
<reference evidence="1" key="2">
    <citation type="submission" date="2021-04" db="EMBL/GenBank/DDBJ databases">
        <authorList>
            <person name="Gilroy R."/>
        </authorList>
    </citation>
    <scope>NUCLEOTIDE SEQUENCE</scope>
    <source>
        <strain evidence="1">CHK165-2605</strain>
    </source>
</reference>
<dbReference type="GO" id="GO:0009236">
    <property type="term" value="P:cobalamin biosynthetic process"/>
    <property type="evidence" value="ECO:0007669"/>
    <property type="project" value="InterPro"/>
</dbReference>
<dbReference type="Proteomes" id="UP000823895">
    <property type="component" value="Unassembled WGS sequence"/>
</dbReference>
<organism evidence="1 2">
    <name type="scientific">Candidatus Mediterraneibacter gallistercoris</name>
    <dbReference type="NCBI Taxonomy" id="2838671"/>
    <lineage>
        <taxon>Bacteria</taxon>
        <taxon>Bacillati</taxon>
        <taxon>Bacillota</taxon>
        <taxon>Clostridia</taxon>
        <taxon>Lachnospirales</taxon>
        <taxon>Lachnospiraceae</taxon>
        <taxon>Mediterraneibacter</taxon>
    </lineage>
</organism>
<dbReference type="Pfam" id="PF02572">
    <property type="entry name" value="CobA_CobO_BtuR"/>
    <property type="match status" value="1"/>
</dbReference>
<dbReference type="EMBL" id="DWWI01000174">
    <property type="protein sequence ID" value="HJC43617.1"/>
    <property type="molecule type" value="Genomic_DNA"/>
</dbReference>
<dbReference type="GO" id="GO:0008817">
    <property type="term" value="F:corrinoid adenosyltransferase activity"/>
    <property type="evidence" value="ECO:0007669"/>
    <property type="project" value="InterPro"/>
</dbReference>
<name>A0A9D2T230_9FIRM</name>
<dbReference type="Gene3D" id="3.40.50.300">
    <property type="entry name" value="P-loop containing nucleotide triphosphate hydrolases"/>
    <property type="match status" value="1"/>
</dbReference>
<proteinExistence type="predicted"/>
<dbReference type="AlphaFoldDB" id="A0A9D2T230"/>
<dbReference type="InterPro" id="IPR027417">
    <property type="entry name" value="P-loop_NTPase"/>
</dbReference>
<dbReference type="PANTHER" id="PTHR46638">
    <property type="entry name" value="CORRINOID ADENOSYLTRANSFERASE"/>
    <property type="match status" value="1"/>
</dbReference>
<dbReference type="PANTHER" id="PTHR46638:SF1">
    <property type="entry name" value="CORRINOID ADENOSYLTRANSFERASE"/>
    <property type="match status" value="1"/>
</dbReference>
<dbReference type="GO" id="GO:0005524">
    <property type="term" value="F:ATP binding"/>
    <property type="evidence" value="ECO:0007669"/>
    <property type="project" value="InterPro"/>
</dbReference>
<evidence type="ECO:0000313" key="1">
    <source>
        <dbReference type="EMBL" id="HJC43617.1"/>
    </source>
</evidence>
<dbReference type="PIRSF" id="PIRSF015617">
    <property type="entry name" value="Adensltrnsf_CobA"/>
    <property type="match status" value="1"/>
</dbReference>
<feature type="non-terminal residue" evidence="1">
    <location>
        <position position="165"/>
    </location>
</feature>
<evidence type="ECO:0000313" key="2">
    <source>
        <dbReference type="Proteomes" id="UP000823895"/>
    </source>
</evidence>
<sequence length="165" mass="18628">MNQGLIHIYCGDGKGKTSAAIGLAVRAAGCGKKVLFARFLKNEESGELKILDAVPEVTVIHLERSYGFFNTLSDGEKQEVRQLYGTLWNGIAKIITESDYDILIMDEFMAAYRYGLIPQEEAIKFLRKKPKCLEVVLTGRDPDEKLVELADYVSEIRKVKHPFDR</sequence>
<protein>
    <submittedName>
        <fullName evidence="1">Cob(I)yrinic acid a,c-diamide adenosyltransferase</fullName>
    </submittedName>
</protein>
<reference evidence="1" key="1">
    <citation type="journal article" date="2021" name="PeerJ">
        <title>Extensive microbial diversity within the chicken gut microbiome revealed by metagenomics and culture.</title>
        <authorList>
            <person name="Gilroy R."/>
            <person name="Ravi A."/>
            <person name="Getino M."/>
            <person name="Pursley I."/>
            <person name="Horton D.L."/>
            <person name="Alikhan N.F."/>
            <person name="Baker D."/>
            <person name="Gharbi K."/>
            <person name="Hall N."/>
            <person name="Watson M."/>
            <person name="Adriaenssens E.M."/>
            <person name="Foster-Nyarko E."/>
            <person name="Jarju S."/>
            <person name="Secka A."/>
            <person name="Antonio M."/>
            <person name="Oren A."/>
            <person name="Chaudhuri R.R."/>
            <person name="La Ragione R."/>
            <person name="Hildebrand F."/>
            <person name="Pallen M.J."/>
        </authorList>
    </citation>
    <scope>NUCLEOTIDE SEQUENCE</scope>
    <source>
        <strain evidence="1">CHK165-2605</strain>
    </source>
</reference>
<comment type="caution">
    <text evidence="1">The sequence shown here is derived from an EMBL/GenBank/DDBJ whole genome shotgun (WGS) entry which is preliminary data.</text>
</comment>